<dbReference type="NCBIfam" id="NF033577">
    <property type="entry name" value="transpos_IS481"/>
    <property type="match status" value="1"/>
</dbReference>
<accession>A0A1H5DX23</accession>
<dbReference type="Pfam" id="PF13551">
    <property type="entry name" value="HTH_29"/>
    <property type="match status" value="1"/>
</dbReference>
<dbReference type="AlphaFoldDB" id="A0A1H5DX23"/>
<name>A0A1H5DX23_RHOJO</name>
<dbReference type="OrthoDB" id="568335at2"/>
<dbReference type="GO" id="GO:0003676">
    <property type="term" value="F:nucleic acid binding"/>
    <property type="evidence" value="ECO:0007669"/>
    <property type="project" value="InterPro"/>
</dbReference>
<dbReference type="InterPro" id="IPR001584">
    <property type="entry name" value="Integrase_cat-core"/>
</dbReference>
<evidence type="ECO:0000256" key="1">
    <source>
        <dbReference type="SAM" id="MobiDB-lite"/>
    </source>
</evidence>
<evidence type="ECO:0000313" key="4">
    <source>
        <dbReference type="EMBL" id="SED83745.1"/>
    </source>
</evidence>
<dbReference type="EMBL" id="FNTL01000004">
    <property type="protein sequence ID" value="SED83304.1"/>
    <property type="molecule type" value="Genomic_DNA"/>
</dbReference>
<dbReference type="RefSeq" id="WP_073371171.1">
    <property type="nucleotide sequence ID" value="NZ_FNTL01000004.1"/>
</dbReference>
<dbReference type="EMBL" id="FNTL01000004">
    <property type="protein sequence ID" value="SED83745.1"/>
    <property type="molecule type" value="Genomic_DNA"/>
</dbReference>
<proteinExistence type="predicted"/>
<dbReference type="InterPro" id="IPR009057">
    <property type="entry name" value="Homeodomain-like_sf"/>
</dbReference>
<dbReference type="InterPro" id="IPR036397">
    <property type="entry name" value="RNaseH_sf"/>
</dbReference>
<dbReference type="PROSITE" id="PS50994">
    <property type="entry name" value="INTEGRASE"/>
    <property type="match status" value="1"/>
</dbReference>
<evidence type="ECO:0000313" key="3">
    <source>
        <dbReference type="EMBL" id="SED83304.1"/>
    </source>
</evidence>
<reference evidence="3" key="1">
    <citation type="submission" date="2016-10" db="EMBL/GenBank/DDBJ databases">
        <authorList>
            <person name="de Groot N.N."/>
        </authorList>
    </citation>
    <scope>NUCLEOTIDE SEQUENCE [LARGE SCALE GENOMIC DNA]</scope>
    <source>
        <strain evidence="3">DSM 44719</strain>
    </source>
</reference>
<dbReference type="InterPro" id="IPR047656">
    <property type="entry name" value="IS481-like_transpos"/>
</dbReference>
<feature type="region of interest" description="Disordered" evidence="1">
    <location>
        <begin position="286"/>
        <end position="316"/>
    </location>
</feature>
<protein>
    <submittedName>
        <fullName evidence="3">Transposase InsO and inactivated derivatives</fullName>
    </submittedName>
</protein>
<feature type="domain" description="Integrase catalytic" evidence="2">
    <location>
        <begin position="133"/>
        <end position="299"/>
    </location>
</feature>
<evidence type="ECO:0000313" key="5">
    <source>
        <dbReference type="Proteomes" id="UP000183407"/>
    </source>
</evidence>
<dbReference type="SUPFAM" id="SSF53098">
    <property type="entry name" value="Ribonuclease H-like"/>
    <property type="match status" value="1"/>
</dbReference>
<dbReference type="Gene3D" id="3.30.420.10">
    <property type="entry name" value="Ribonuclease H-like superfamily/Ribonuclease H"/>
    <property type="match status" value="1"/>
</dbReference>
<organism evidence="3 5">
    <name type="scientific">Rhodococcus jostii</name>
    <dbReference type="NCBI Taxonomy" id="132919"/>
    <lineage>
        <taxon>Bacteria</taxon>
        <taxon>Bacillati</taxon>
        <taxon>Actinomycetota</taxon>
        <taxon>Actinomycetes</taxon>
        <taxon>Mycobacteriales</taxon>
        <taxon>Nocardiaceae</taxon>
        <taxon>Rhodococcus</taxon>
    </lineage>
</organism>
<dbReference type="GO" id="GO:0015074">
    <property type="term" value="P:DNA integration"/>
    <property type="evidence" value="ECO:0007669"/>
    <property type="project" value="InterPro"/>
</dbReference>
<evidence type="ECO:0000259" key="2">
    <source>
        <dbReference type="PROSITE" id="PS50994"/>
    </source>
</evidence>
<dbReference type="PANTHER" id="PTHR35004">
    <property type="entry name" value="TRANSPOSASE RV3428C-RELATED"/>
    <property type="match status" value="1"/>
</dbReference>
<gene>
    <name evidence="3" type="ORF">SAMN04490220_5715</name>
    <name evidence="4" type="ORF">SAMN04490220_5731</name>
</gene>
<sequence>MDPEFVSAIVRLARGDKVNVAAFCRTHEISRTTFYKYVARFTAEGADGFTRRSTAPHTCPTRTSAALCEAVLRARKDLDAAGLDNGPQSISWRLESLGFDPFPSRATVYRILVDHGQIVAQPHKRPKSRRRFEYADPGGLWQIDGMEHYLSTGEKVCVLQILDDHSRLDVGSCAATTENGAEAWRSLEQAFAGYGLPVRVLFDNGKAFSAKHRGGTSALERTLAGLGVHTITSSVYHPQTCGKNERVHQTLQKWLRKQPAPDTLDELQALLDQYREVYNNRRHQSLAGRTPQQRYDDTPTVAATPEPKIRSGQATRSVSHTGIVQFDGHAISLGREWGDQRAILHWRGDDVTVMVGDVVAHTLTLNRSVKFQPLTELSTKS</sequence>
<dbReference type="PANTHER" id="PTHR35004:SF6">
    <property type="entry name" value="TRANSPOSASE"/>
    <property type="match status" value="1"/>
</dbReference>
<dbReference type="SUPFAM" id="SSF46689">
    <property type="entry name" value="Homeodomain-like"/>
    <property type="match status" value="1"/>
</dbReference>
<dbReference type="Proteomes" id="UP000183407">
    <property type="component" value="Unassembled WGS sequence"/>
</dbReference>
<dbReference type="Pfam" id="PF00665">
    <property type="entry name" value="rve"/>
    <property type="match status" value="1"/>
</dbReference>
<reference evidence="5" key="2">
    <citation type="submission" date="2016-10" db="EMBL/GenBank/DDBJ databases">
        <authorList>
            <person name="Varghese N."/>
        </authorList>
    </citation>
    <scope>NUCLEOTIDE SEQUENCE [LARGE SCALE GENOMIC DNA]</scope>
    <source>
        <strain evidence="5">DSM 44719</strain>
    </source>
</reference>
<dbReference type="InterPro" id="IPR012337">
    <property type="entry name" value="RNaseH-like_sf"/>
</dbReference>